<proteinExistence type="predicted"/>
<reference evidence="1" key="1">
    <citation type="submission" date="2023-04" db="EMBL/GenBank/DDBJ databases">
        <title>The human skin virome in hidradenitis suppurativa patients.</title>
        <authorList>
            <person name="Jansen D."/>
        </authorList>
    </citation>
    <scope>NUCLEOTIDE SEQUENCE</scope>
    <source>
        <strain evidence="1">VC3_JansenPhageC</strain>
    </source>
</reference>
<dbReference type="EMBL" id="OQ890314">
    <property type="protein sequence ID" value="WLJ25661.1"/>
    <property type="molecule type" value="Genomic_DNA"/>
</dbReference>
<accession>A0AA49X281</accession>
<sequence>MLESKGAYNTKTSKYEPKTTTYDEEVCNINPLSMERLVVEFGDITKDIMVARLQGNYDNTVSHALVNNIKYKVVTQKHYIHDTVFYLESVN</sequence>
<organism evidence="1">
    <name type="scientific">Staphylococcus phage HS06</name>
    <dbReference type="NCBI Taxonomy" id="3056400"/>
    <lineage>
        <taxon>Viruses</taxon>
    </lineage>
</organism>
<name>A0AA49X281_9VIRU</name>
<protein>
    <submittedName>
        <fullName evidence="1">Head closure knob</fullName>
    </submittedName>
</protein>
<evidence type="ECO:0000313" key="1">
    <source>
        <dbReference type="EMBL" id="WLJ25661.1"/>
    </source>
</evidence>